<dbReference type="EMBL" id="JAJFAZ020000001">
    <property type="protein sequence ID" value="KAI5352426.1"/>
    <property type="molecule type" value="Genomic_DNA"/>
</dbReference>
<dbReference type="Proteomes" id="UP001054821">
    <property type="component" value="Chromosome 1"/>
</dbReference>
<reference evidence="1 2" key="1">
    <citation type="journal article" date="2022" name="G3 (Bethesda)">
        <title>Whole-genome sequence and methylome profiling of the almond [Prunus dulcis (Mill.) D.A. Webb] cultivar 'Nonpareil'.</title>
        <authorList>
            <person name="D'Amico-Willman K.M."/>
            <person name="Ouma W.Z."/>
            <person name="Meulia T."/>
            <person name="Sideli G.M."/>
            <person name="Gradziel T.M."/>
            <person name="Fresnedo-Ramirez J."/>
        </authorList>
    </citation>
    <scope>NUCLEOTIDE SEQUENCE [LARGE SCALE GENOMIC DNA]</scope>
    <source>
        <strain evidence="1">Clone GOH B32 T37-40</strain>
    </source>
</reference>
<sequence>MVSGREGSKAREVFYVASIVFVSAEATVEMLDCVSPRESCDTCWLMFCLYFNSWSSSDAGGSCWDVVLFSTLRRPKNYAWS</sequence>
<evidence type="ECO:0000313" key="2">
    <source>
        <dbReference type="Proteomes" id="UP001054821"/>
    </source>
</evidence>
<dbReference type="AlphaFoldDB" id="A0AAD5F3X7"/>
<accession>A0AAD5F3X7</accession>
<organism evidence="1 2">
    <name type="scientific">Prunus dulcis</name>
    <name type="common">Almond</name>
    <name type="synonym">Amygdalus dulcis</name>
    <dbReference type="NCBI Taxonomy" id="3755"/>
    <lineage>
        <taxon>Eukaryota</taxon>
        <taxon>Viridiplantae</taxon>
        <taxon>Streptophyta</taxon>
        <taxon>Embryophyta</taxon>
        <taxon>Tracheophyta</taxon>
        <taxon>Spermatophyta</taxon>
        <taxon>Magnoliopsida</taxon>
        <taxon>eudicotyledons</taxon>
        <taxon>Gunneridae</taxon>
        <taxon>Pentapetalae</taxon>
        <taxon>rosids</taxon>
        <taxon>fabids</taxon>
        <taxon>Rosales</taxon>
        <taxon>Rosaceae</taxon>
        <taxon>Amygdaloideae</taxon>
        <taxon>Amygdaleae</taxon>
        <taxon>Prunus</taxon>
    </lineage>
</organism>
<proteinExistence type="predicted"/>
<keyword evidence="2" id="KW-1185">Reference proteome</keyword>
<evidence type="ECO:0000313" key="1">
    <source>
        <dbReference type="EMBL" id="KAI5352426.1"/>
    </source>
</evidence>
<comment type="caution">
    <text evidence="1">The sequence shown here is derived from an EMBL/GenBank/DDBJ whole genome shotgun (WGS) entry which is preliminary data.</text>
</comment>
<gene>
    <name evidence="1" type="ORF">L3X38_005317</name>
</gene>
<protein>
    <submittedName>
        <fullName evidence="1">Uncharacterized protein</fullName>
    </submittedName>
</protein>
<name>A0AAD5F3X7_PRUDU</name>